<dbReference type="EMBL" id="PP965177">
    <property type="protein sequence ID" value="XDJ02565.1"/>
    <property type="molecule type" value="Genomic_DNA"/>
</dbReference>
<evidence type="ECO:0000313" key="1">
    <source>
        <dbReference type="EMBL" id="XDJ02565.1"/>
    </source>
</evidence>
<protein>
    <submittedName>
        <fullName evidence="1">Scaffolding domain containing protein</fullName>
    </submittedName>
</protein>
<accession>A0AB39C7J2</accession>
<sequence length="109" mass="12971">MMFMRELQAVKEKRDYLRGVLEKANERRNELIGGRRIKEMSQYEIKVMLEIGDGMNVIRAQIETLTFVLNEDSEISQAYQRIQRGLTYDDLFDEDIYDVNNEDERGRCL</sequence>
<name>A0AB39C7J2_9CAUD</name>
<reference evidence="1" key="1">
    <citation type="submission" date="2024-06" db="EMBL/GenBank/DDBJ databases">
        <authorList>
            <person name="Lee H."/>
            <person name="Agrawal S."/>
        </authorList>
    </citation>
    <scope>NUCLEOTIDE SEQUENCE</scope>
</reference>
<proteinExistence type="predicted"/>
<organism evidence="1">
    <name type="scientific">Bacillus phage KoopaTroopa</name>
    <dbReference type="NCBI Taxonomy" id="3234046"/>
    <lineage>
        <taxon>Viruses</taxon>
        <taxon>Duplodnaviria</taxon>
        <taxon>Heunggongvirae</taxon>
        <taxon>Uroviricota</taxon>
        <taxon>Caudoviricetes</taxon>
    </lineage>
</organism>